<dbReference type="Proteomes" id="UP000887116">
    <property type="component" value="Unassembled WGS sequence"/>
</dbReference>
<feature type="non-terminal residue" evidence="1">
    <location>
        <position position="135"/>
    </location>
</feature>
<sequence length="135" mass="15230">TFNEKLKSKDESCSSIYSDYQADLTTIEKNQATVFKEFQDSFNQLHNTFSRGVSEHINTLETGISEEKFNIDLISENFSACEETSLDTTFTLLEGECAEDGTDCLFCKNKEEDIILNKEENVVSTNNATSRVKPS</sequence>
<comment type="caution">
    <text evidence="1">The sequence shown here is derived from an EMBL/GenBank/DDBJ whole genome shotgun (WGS) entry which is preliminary data.</text>
</comment>
<organism evidence="1 2">
    <name type="scientific">Trichonephila clavata</name>
    <name type="common">Joro spider</name>
    <name type="synonym">Nephila clavata</name>
    <dbReference type="NCBI Taxonomy" id="2740835"/>
    <lineage>
        <taxon>Eukaryota</taxon>
        <taxon>Metazoa</taxon>
        <taxon>Ecdysozoa</taxon>
        <taxon>Arthropoda</taxon>
        <taxon>Chelicerata</taxon>
        <taxon>Arachnida</taxon>
        <taxon>Araneae</taxon>
        <taxon>Araneomorphae</taxon>
        <taxon>Entelegynae</taxon>
        <taxon>Araneoidea</taxon>
        <taxon>Nephilidae</taxon>
        <taxon>Trichonephila</taxon>
    </lineage>
</organism>
<protein>
    <submittedName>
        <fullName evidence="1">Uncharacterized protein</fullName>
    </submittedName>
</protein>
<keyword evidence="2" id="KW-1185">Reference proteome</keyword>
<evidence type="ECO:0000313" key="2">
    <source>
        <dbReference type="Proteomes" id="UP000887116"/>
    </source>
</evidence>
<dbReference type="AlphaFoldDB" id="A0A8X6H3Z1"/>
<accession>A0A8X6H3Z1</accession>
<gene>
    <name evidence="1" type="ORF">TNCT_73021</name>
</gene>
<feature type="non-terminal residue" evidence="1">
    <location>
        <position position="1"/>
    </location>
</feature>
<proteinExistence type="predicted"/>
<reference evidence="1" key="1">
    <citation type="submission" date="2020-07" db="EMBL/GenBank/DDBJ databases">
        <title>Multicomponent nature underlies the extraordinary mechanical properties of spider dragline silk.</title>
        <authorList>
            <person name="Kono N."/>
            <person name="Nakamura H."/>
            <person name="Mori M."/>
            <person name="Yoshida Y."/>
            <person name="Ohtoshi R."/>
            <person name="Malay A.D."/>
            <person name="Moran D.A.P."/>
            <person name="Tomita M."/>
            <person name="Numata K."/>
            <person name="Arakawa K."/>
        </authorList>
    </citation>
    <scope>NUCLEOTIDE SEQUENCE</scope>
</reference>
<name>A0A8X6H3Z1_TRICU</name>
<evidence type="ECO:0000313" key="1">
    <source>
        <dbReference type="EMBL" id="GFQ79284.1"/>
    </source>
</evidence>
<dbReference type="EMBL" id="BMAO01002234">
    <property type="protein sequence ID" value="GFQ79284.1"/>
    <property type="molecule type" value="Genomic_DNA"/>
</dbReference>